<dbReference type="SMART" id="SM00342">
    <property type="entry name" value="HTH_ARAC"/>
    <property type="match status" value="1"/>
</dbReference>
<keyword evidence="3" id="KW-0238">DNA-binding</keyword>
<dbReference type="CDD" id="cd06124">
    <property type="entry name" value="cupin_NimR-like_N"/>
    <property type="match status" value="1"/>
</dbReference>
<dbReference type="RefSeq" id="WP_101817403.1">
    <property type="nucleotide sequence ID" value="NZ_PJZF01000015.1"/>
</dbReference>
<dbReference type="Gene3D" id="2.60.120.10">
    <property type="entry name" value="Jelly Rolls"/>
    <property type="match status" value="1"/>
</dbReference>
<evidence type="ECO:0000256" key="5">
    <source>
        <dbReference type="ARBA" id="ARBA00023163"/>
    </source>
</evidence>
<sequence length="272" mass="30749">MPRPHTTFAPPAHYPLLPVTAPGDSAALPRHLFFREEHHDPFTDFLPHTHPWGQVIYVKSGVVSLNVGGQRFLAPPEFAVWLPPLHEHSSSSRRATRFRSINIAPSLCHGLPESPCLLGVSAIFTAIVDDCFARQLAEPATRSDLRLCRVLIDQLRRSSLQRTYLPTSQDKLLAPVLRELERNPADNTPLGVWAQRVYTTERTLSRRCRQDLGMAFSEWRQRLRFLHAISLLEQGKSVQQVALELGYSGSSAFIAMFRQIAGTTPERFRRAQ</sequence>
<reference evidence="8 9" key="1">
    <citation type="submission" date="2017-12" db="EMBL/GenBank/DDBJ databases">
        <title>Characterization of six clinical isolates of Enterochimera gen. nov., a novel genus of the Yersiniaciae family and the three species Enterochimera arupensis sp. nov., Enterochimera coloradensis sp. nov, and Enterochimera californica sp. nov.</title>
        <authorList>
            <person name="Rossi A."/>
            <person name="Fisher M."/>
        </authorList>
    </citation>
    <scope>NUCLEOTIDE SEQUENCE [LARGE SCALE GENOMIC DNA]</scope>
    <source>
        <strain evidence="9">2015-Iso6</strain>
    </source>
</reference>
<dbReference type="InterPro" id="IPR018060">
    <property type="entry name" value="HTH_AraC"/>
</dbReference>
<evidence type="ECO:0000313" key="9">
    <source>
        <dbReference type="Proteomes" id="UP000234240"/>
    </source>
</evidence>
<name>A0A2N5E0Z3_9GAMM</name>
<dbReference type="InterPro" id="IPR018062">
    <property type="entry name" value="HTH_AraC-typ_CS"/>
</dbReference>
<dbReference type="FunFam" id="1.10.10.60:FF:000132">
    <property type="entry name" value="AraC family transcriptional regulator"/>
    <property type="match status" value="1"/>
</dbReference>
<dbReference type="Gene3D" id="1.10.10.60">
    <property type="entry name" value="Homeodomain-like"/>
    <property type="match status" value="1"/>
</dbReference>
<dbReference type="InterPro" id="IPR003313">
    <property type="entry name" value="AraC-bd"/>
</dbReference>
<dbReference type="Proteomes" id="UP000234240">
    <property type="component" value="Unassembled WGS sequence"/>
</dbReference>
<evidence type="ECO:0000256" key="1">
    <source>
        <dbReference type="ARBA" id="ARBA00022491"/>
    </source>
</evidence>
<dbReference type="PANTHER" id="PTHR11019:SF190">
    <property type="entry name" value="ARAC-FAMILY REGULATORY PROTEIN"/>
    <property type="match status" value="1"/>
</dbReference>
<dbReference type="GO" id="GO:0043565">
    <property type="term" value="F:sequence-specific DNA binding"/>
    <property type="evidence" value="ECO:0007669"/>
    <property type="project" value="InterPro"/>
</dbReference>
<evidence type="ECO:0000313" key="8">
    <source>
        <dbReference type="EMBL" id="PLR34000.1"/>
    </source>
</evidence>
<proteinExistence type="predicted"/>
<gene>
    <name evidence="8" type="ORF">CYR55_16230</name>
</gene>
<evidence type="ECO:0000256" key="4">
    <source>
        <dbReference type="ARBA" id="ARBA00023159"/>
    </source>
</evidence>
<keyword evidence="2" id="KW-0805">Transcription regulation</keyword>
<dbReference type="GO" id="GO:0003700">
    <property type="term" value="F:DNA-binding transcription factor activity"/>
    <property type="evidence" value="ECO:0007669"/>
    <property type="project" value="InterPro"/>
</dbReference>
<organism evidence="8 9">
    <name type="scientific">Chimaeribacter californicus</name>
    <dbReference type="NCBI Taxonomy" id="2060067"/>
    <lineage>
        <taxon>Bacteria</taxon>
        <taxon>Pseudomonadati</taxon>
        <taxon>Pseudomonadota</taxon>
        <taxon>Gammaproteobacteria</taxon>
        <taxon>Enterobacterales</taxon>
        <taxon>Yersiniaceae</taxon>
        <taxon>Chimaeribacter</taxon>
    </lineage>
</organism>
<comment type="caution">
    <text evidence="8">The sequence shown here is derived from an EMBL/GenBank/DDBJ whole genome shotgun (WGS) entry which is preliminary data.</text>
</comment>
<keyword evidence="4" id="KW-0010">Activator</keyword>
<dbReference type="PROSITE" id="PS00041">
    <property type="entry name" value="HTH_ARAC_FAMILY_1"/>
    <property type="match status" value="1"/>
</dbReference>
<dbReference type="InterPro" id="IPR011051">
    <property type="entry name" value="RmlC_Cupin_sf"/>
</dbReference>
<dbReference type="SUPFAM" id="SSF51182">
    <property type="entry name" value="RmlC-like cupins"/>
    <property type="match status" value="1"/>
</dbReference>
<evidence type="ECO:0000256" key="2">
    <source>
        <dbReference type="ARBA" id="ARBA00023015"/>
    </source>
</evidence>
<keyword evidence="5" id="KW-0804">Transcription</keyword>
<evidence type="ECO:0000256" key="6">
    <source>
        <dbReference type="ARBA" id="ARBA00044978"/>
    </source>
</evidence>
<dbReference type="PROSITE" id="PS01124">
    <property type="entry name" value="HTH_ARAC_FAMILY_2"/>
    <property type="match status" value="1"/>
</dbReference>
<feature type="domain" description="HTH araC/xylS-type" evidence="7">
    <location>
        <begin position="174"/>
        <end position="271"/>
    </location>
</feature>
<dbReference type="Pfam" id="PF12833">
    <property type="entry name" value="HTH_18"/>
    <property type="match status" value="1"/>
</dbReference>
<accession>A0A2N5E0Z3</accession>
<dbReference type="AlphaFoldDB" id="A0A2N5E0Z3"/>
<dbReference type="PANTHER" id="PTHR11019">
    <property type="entry name" value="HTH-TYPE TRANSCRIPTIONAL REGULATOR NIMR"/>
    <property type="match status" value="1"/>
</dbReference>
<evidence type="ECO:0000256" key="3">
    <source>
        <dbReference type="ARBA" id="ARBA00023125"/>
    </source>
</evidence>
<dbReference type="SUPFAM" id="SSF46689">
    <property type="entry name" value="Homeodomain-like"/>
    <property type="match status" value="1"/>
</dbReference>
<dbReference type="Pfam" id="PF02311">
    <property type="entry name" value="AraC_binding"/>
    <property type="match status" value="1"/>
</dbReference>
<dbReference type="OrthoDB" id="5949386at2"/>
<keyword evidence="1" id="KW-0678">Repressor</keyword>
<dbReference type="EMBL" id="PJZF01000015">
    <property type="protein sequence ID" value="PLR34000.1"/>
    <property type="molecule type" value="Genomic_DNA"/>
</dbReference>
<protein>
    <recommendedName>
        <fullName evidence="6">Arabinose operon regulatory protein</fullName>
    </recommendedName>
</protein>
<dbReference type="InterPro" id="IPR009057">
    <property type="entry name" value="Homeodomain-like_sf"/>
</dbReference>
<evidence type="ECO:0000259" key="7">
    <source>
        <dbReference type="PROSITE" id="PS01124"/>
    </source>
</evidence>
<keyword evidence="9" id="KW-1185">Reference proteome</keyword>
<dbReference type="InterPro" id="IPR020449">
    <property type="entry name" value="Tscrpt_reg_AraC-type_HTH"/>
</dbReference>
<dbReference type="InterPro" id="IPR014710">
    <property type="entry name" value="RmlC-like_jellyroll"/>
</dbReference>
<dbReference type="PRINTS" id="PR00032">
    <property type="entry name" value="HTHARAC"/>
</dbReference>